<dbReference type="eggNOG" id="COG0863">
    <property type="taxonomic scope" value="Bacteria"/>
</dbReference>
<name>U2MTX9_TRESO</name>
<accession>U2MTX9</accession>
<evidence type="ECO:0000259" key="5">
    <source>
        <dbReference type="Pfam" id="PF01555"/>
    </source>
</evidence>
<evidence type="ECO:0000256" key="3">
    <source>
        <dbReference type="ARBA" id="ARBA00022679"/>
    </source>
</evidence>
<dbReference type="Gene3D" id="3.40.50.150">
    <property type="entry name" value="Vaccinia Virus protein VP39"/>
    <property type="match status" value="1"/>
</dbReference>
<keyword evidence="9" id="KW-1185">Reference proteome</keyword>
<keyword evidence="2 6" id="KW-0489">Methyltransferase</keyword>
<dbReference type="Proteomes" id="UP000016412">
    <property type="component" value="Unassembled WGS sequence"/>
</dbReference>
<dbReference type="EMBL" id="AVQI01000002">
    <property type="protein sequence ID" value="ERK05085.1"/>
    <property type="molecule type" value="Genomic_DNA"/>
</dbReference>
<dbReference type="PROSITE" id="PS00092">
    <property type="entry name" value="N6_MTASE"/>
    <property type="match status" value="1"/>
</dbReference>
<comment type="similarity">
    <text evidence="1 4">Belongs to the N(4)/N(6)-methyltransferase family.</text>
</comment>
<evidence type="ECO:0000313" key="8">
    <source>
        <dbReference type="Proteomes" id="UP000016412"/>
    </source>
</evidence>
<evidence type="ECO:0000256" key="2">
    <source>
        <dbReference type="ARBA" id="ARBA00022603"/>
    </source>
</evidence>
<dbReference type="Proteomes" id="UP000016646">
    <property type="component" value="Unassembled WGS sequence"/>
</dbReference>
<feature type="domain" description="DNA methylase N-4/N-6" evidence="5">
    <location>
        <begin position="134"/>
        <end position="197"/>
    </location>
</feature>
<dbReference type="GO" id="GO:0003677">
    <property type="term" value="F:DNA binding"/>
    <property type="evidence" value="ECO:0007669"/>
    <property type="project" value="InterPro"/>
</dbReference>
<dbReference type="Pfam" id="PF01555">
    <property type="entry name" value="N6_N4_Mtase"/>
    <property type="match status" value="1"/>
</dbReference>
<evidence type="ECO:0000313" key="7">
    <source>
        <dbReference type="EMBL" id="ERK05085.1"/>
    </source>
</evidence>
<gene>
    <name evidence="7" type="ORF">HMPREF0860_1577</name>
    <name evidence="6" type="ORF">HMPREF1325_1312</name>
</gene>
<keyword evidence="3" id="KW-0808">Transferase</keyword>
<dbReference type="SUPFAM" id="SSF53335">
    <property type="entry name" value="S-adenosyl-L-methionine-dependent methyltransferases"/>
    <property type="match status" value="1"/>
</dbReference>
<evidence type="ECO:0000313" key="9">
    <source>
        <dbReference type="Proteomes" id="UP000016646"/>
    </source>
</evidence>
<dbReference type="RefSeq" id="WP_021329308.1">
    <property type="nucleotide sequence ID" value="NZ_AUZJ01000005.1"/>
</dbReference>
<dbReference type="GO" id="GO:0032259">
    <property type="term" value="P:methylation"/>
    <property type="evidence" value="ECO:0007669"/>
    <property type="project" value="UniProtKB-KW"/>
</dbReference>
<evidence type="ECO:0000256" key="4">
    <source>
        <dbReference type="RuleBase" id="RU362026"/>
    </source>
</evidence>
<evidence type="ECO:0000256" key="1">
    <source>
        <dbReference type="ARBA" id="ARBA00006594"/>
    </source>
</evidence>
<dbReference type="EMBL" id="AUZJ01000005">
    <property type="protein sequence ID" value="ERF61762.1"/>
    <property type="molecule type" value="Genomic_DNA"/>
</dbReference>
<comment type="caution">
    <text evidence="6">The sequence shown here is derived from an EMBL/GenBank/DDBJ whole genome shotgun (WGS) entry which is preliminary data.</text>
</comment>
<evidence type="ECO:0000313" key="6">
    <source>
        <dbReference type="EMBL" id="ERF61762.1"/>
    </source>
</evidence>
<dbReference type="OrthoDB" id="9773571at2"/>
<dbReference type="InterPro" id="IPR001091">
    <property type="entry name" value="RM_Methyltransferase"/>
</dbReference>
<dbReference type="GO" id="GO:0008170">
    <property type="term" value="F:N-methyltransferase activity"/>
    <property type="evidence" value="ECO:0007669"/>
    <property type="project" value="InterPro"/>
</dbReference>
<dbReference type="EC" id="2.1.1.-" evidence="4"/>
<dbReference type="InterPro" id="IPR029063">
    <property type="entry name" value="SAM-dependent_MTases_sf"/>
</dbReference>
<organism evidence="6 8">
    <name type="scientific">Treponema socranskii subsp. socranskii VPI DR56BR1116 = ATCC 35536</name>
    <dbReference type="NCBI Taxonomy" id="1125725"/>
    <lineage>
        <taxon>Bacteria</taxon>
        <taxon>Pseudomonadati</taxon>
        <taxon>Spirochaetota</taxon>
        <taxon>Spirochaetia</taxon>
        <taxon>Spirochaetales</taxon>
        <taxon>Treponemataceae</taxon>
        <taxon>Treponema</taxon>
    </lineage>
</organism>
<dbReference type="InterPro" id="IPR002941">
    <property type="entry name" value="DNA_methylase_N4/N6"/>
</dbReference>
<sequence length="220" mass="25551">MINETHNIDCMEYMMNCPDKFFDLAIVDPPYGIGEDWKKRNKGAVFKQTSYKNDAIPNAEYFKELKRVSKNQIIFGYNYYTRYLGSTNYLIVWDKQSANNQVVRYSKCEIAYSSIKIPCNIVSIAWDGYRMGTETGQKKIHPHQKPVALYKWILKNYAKKGDKILDTHLGSGSSRIAAYDMGFDFVGCEIDNYYFDAQEKRYKDHIAQHNLFEFVGGVCV</sequence>
<dbReference type="PRINTS" id="PR00508">
    <property type="entry name" value="S21N4MTFRASE"/>
</dbReference>
<dbReference type="InterPro" id="IPR002052">
    <property type="entry name" value="DNA_methylase_N6_adenine_CS"/>
</dbReference>
<reference evidence="8 9" key="1">
    <citation type="submission" date="2013-08" db="EMBL/GenBank/DDBJ databases">
        <authorList>
            <person name="Durkin A.S."/>
            <person name="Haft D.R."/>
            <person name="McCorrison J."/>
            <person name="Torralba M."/>
            <person name="Gillis M."/>
            <person name="Haft D.H."/>
            <person name="Methe B."/>
            <person name="Sutton G."/>
            <person name="Nelson K.E."/>
        </authorList>
    </citation>
    <scope>NUCLEOTIDE SEQUENCE [LARGE SCALE GENOMIC DNA]</scope>
    <source>
        <strain evidence="7 9">ATCC 35536</strain>
        <strain evidence="6 8">VPI DR56BR1116</strain>
    </source>
</reference>
<protein>
    <recommendedName>
        <fullName evidence="4">Methyltransferase</fullName>
        <ecNumber evidence="4">2.1.1.-</ecNumber>
    </recommendedName>
</protein>
<proteinExistence type="inferred from homology"/>
<dbReference type="STRING" id="1125725.HMPREF1325_1312"/>
<dbReference type="PATRIC" id="fig|1125725.3.peg.195"/>
<dbReference type="AlphaFoldDB" id="U2MTX9"/>